<evidence type="ECO:0000313" key="4">
    <source>
        <dbReference type="Proteomes" id="UP001197492"/>
    </source>
</evidence>
<evidence type="ECO:0000313" key="1">
    <source>
        <dbReference type="EMBL" id="MBV3382788.1"/>
    </source>
</evidence>
<name>A0AAW4MRF8_9FIRM</name>
<evidence type="ECO:0000313" key="2">
    <source>
        <dbReference type="EMBL" id="MBV3392808.1"/>
    </source>
</evidence>
<comment type="caution">
    <text evidence="1">The sequence shown here is derived from an EMBL/GenBank/DDBJ whole genome shotgun (WGS) entry which is preliminary data.</text>
</comment>
<organism evidence="1 3">
    <name type="scientific">Catenibacterium mitsuokai</name>
    <dbReference type="NCBI Taxonomy" id="100886"/>
    <lineage>
        <taxon>Bacteria</taxon>
        <taxon>Bacillati</taxon>
        <taxon>Bacillota</taxon>
        <taxon>Erysipelotrichia</taxon>
        <taxon>Erysipelotrichales</taxon>
        <taxon>Coprobacillaceae</taxon>
        <taxon>Catenibacterium</taxon>
    </lineage>
</organism>
<dbReference type="EMBL" id="JAHOEF010000031">
    <property type="protein sequence ID" value="MBV3382788.1"/>
    <property type="molecule type" value="Genomic_DNA"/>
</dbReference>
<gene>
    <name evidence="1" type="ORF">KSV97_06065</name>
    <name evidence="2" type="ORF">KSW06_06015</name>
</gene>
<reference evidence="1 4" key="1">
    <citation type="submission" date="2021-06" db="EMBL/GenBank/DDBJ databases">
        <title>Collection of gut derived symbiotic bacterial strains cultured from healthy donors.</title>
        <authorList>
            <person name="Lin H."/>
            <person name="Littmann E."/>
            <person name="Pamer E.G."/>
        </authorList>
    </citation>
    <scope>NUCLEOTIDE SEQUENCE</scope>
    <source>
        <strain evidence="2 4">MSK.21.70</strain>
        <strain evidence="1">MSK.21.82</strain>
    </source>
</reference>
<sequence>MIQEKKNAGYEGEADQHKNCRKKFSNAHMIRNGYIYTDRVLIIKASYYMKKGKL</sequence>
<dbReference type="EMBL" id="JAHOEL010000030">
    <property type="protein sequence ID" value="MBV3392808.1"/>
    <property type="molecule type" value="Genomic_DNA"/>
</dbReference>
<accession>A0AAW4MRF8</accession>
<evidence type="ECO:0000313" key="3">
    <source>
        <dbReference type="Proteomes" id="UP001196408"/>
    </source>
</evidence>
<keyword evidence="4" id="KW-1185">Reference proteome</keyword>
<protein>
    <submittedName>
        <fullName evidence="1">Uncharacterized protein</fullName>
    </submittedName>
</protein>
<dbReference type="RefSeq" id="WP_161220336.1">
    <property type="nucleotide sequence ID" value="NZ_JAHOEB010000029.1"/>
</dbReference>
<dbReference type="AlphaFoldDB" id="A0AAW4MRF8"/>
<dbReference type="Proteomes" id="UP001196408">
    <property type="component" value="Unassembled WGS sequence"/>
</dbReference>
<proteinExistence type="predicted"/>
<dbReference type="Proteomes" id="UP001197492">
    <property type="component" value="Unassembled WGS sequence"/>
</dbReference>